<keyword evidence="1" id="KW-0812">Transmembrane</keyword>
<keyword evidence="1" id="KW-0472">Membrane</keyword>
<dbReference type="EMBL" id="CAEZVB010000046">
    <property type="protein sequence ID" value="CAB4623439.1"/>
    <property type="molecule type" value="Genomic_DNA"/>
</dbReference>
<evidence type="ECO:0000313" key="2">
    <source>
        <dbReference type="EMBL" id="CAB4623439.1"/>
    </source>
</evidence>
<feature type="transmembrane region" description="Helical" evidence="1">
    <location>
        <begin position="201"/>
        <end position="226"/>
    </location>
</feature>
<feature type="transmembrane region" description="Helical" evidence="1">
    <location>
        <begin position="238"/>
        <end position="256"/>
    </location>
</feature>
<dbReference type="Pfam" id="PF04657">
    <property type="entry name" value="DMT_YdcZ"/>
    <property type="match status" value="2"/>
</dbReference>
<dbReference type="PANTHER" id="PTHR34821">
    <property type="entry name" value="INNER MEMBRANE PROTEIN YDCZ"/>
    <property type="match status" value="1"/>
</dbReference>
<dbReference type="PANTHER" id="PTHR34821:SF2">
    <property type="entry name" value="INNER MEMBRANE PROTEIN YDCZ"/>
    <property type="match status" value="1"/>
</dbReference>
<gene>
    <name evidence="2" type="ORF">UFOPK1908_01000</name>
</gene>
<accession>A0A6J6IF51</accession>
<name>A0A6J6IF51_9ZZZZ</name>
<keyword evidence="1" id="KW-1133">Transmembrane helix</keyword>
<organism evidence="2">
    <name type="scientific">freshwater metagenome</name>
    <dbReference type="NCBI Taxonomy" id="449393"/>
    <lineage>
        <taxon>unclassified sequences</taxon>
        <taxon>metagenomes</taxon>
        <taxon>ecological metagenomes</taxon>
    </lineage>
</organism>
<feature type="transmembrane region" description="Helical" evidence="1">
    <location>
        <begin position="82"/>
        <end position="100"/>
    </location>
</feature>
<feature type="transmembrane region" description="Helical" evidence="1">
    <location>
        <begin position="106"/>
        <end position="127"/>
    </location>
</feature>
<protein>
    <submittedName>
        <fullName evidence="2">Unannotated protein</fullName>
    </submittedName>
</protein>
<dbReference type="InterPro" id="IPR006750">
    <property type="entry name" value="YdcZ"/>
</dbReference>
<feature type="transmembrane region" description="Helical" evidence="1">
    <location>
        <begin position="44"/>
        <end position="62"/>
    </location>
</feature>
<feature type="transmembrane region" description="Helical" evidence="1">
    <location>
        <begin position="170"/>
        <end position="189"/>
    </location>
</feature>
<evidence type="ECO:0000256" key="1">
    <source>
        <dbReference type="SAM" id="Phobius"/>
    </source>
</evidence>
<feature type="transmembrane region" description="Helical" evidence="1">
    <location>
        <begin position="263"/>
        <end position="285"/>
    </location>
</feature>
<feature type="transmembrane region" description="Helical" evidence="1">
    <location>
        <begin position="291"/>
        <end position="312"/>
    </location>
</feature>
<feature type="transmembrane region" description="Helical" evidence="1">
    <location>
        <begin position="139"/>
        <end position="158"/>
    </location>
</feature>
<dbReference type="GO" id="GO:0005886">
    <property type="term" value="C:plasma membrane"/>
    <property type="evidence" value="ECO:0007669"/>
    <property type="project" value="TreeGrafter"/>
</dbReference>
<dbReference type="AlphaFoldDB" id="A0A6J6IF51"/>
<proteinExistence type="predicted"/>
<sequence length="318" mass="32756">MNVSGSKVPVAIPMVACVVVGALTAVQSRMNGELSLRMNNGLEAAVYSFGSGFLVLILIALLSRKVRKGLIAVPHAIRNGQIRWWQILGGTLGGFFVAVQSSAVPLIGVAVFTIAIVAGQSTNSLIVDRIGLGPAGKQAITWQRVVGAILAIVAVTLAVQQRMTEGSIPILPVVFAFIAGLLIAVQGAINGRVSMVSGQPLSAAFLNFMFGCIVLGAALGISAGFMGKELSGVFVGPWWAYLGGLIGIVFISIAAWSVPIVGVLMFALLSISGQLIGSMALDIIAPTPGSSVTLSLVLGVLLAFVAVGVTALNRPRRT</sequence>
<reference evidence="2" key="1">
    <citation type="submission" date="2020-05" db="EMBL/GenBank/DDBJ databases">
        <authorList>
            <person name="Chiriac C."/>
            <person name="Salcher M."/>
            <person name="Ghai R."/>
            <person name="Kavagutti S V."/>
        </authorList>
    </citation>
    <scope>NUCLEOTIDE SEQUENCE</scope>
</reference>